<evidence type="ECO:0000313" key="3">
    <source>
        <dbReference type="EMBL" id="KIK01112.1"/>
    </source>
</evidence>
<dbReference type="HOGENOM" id="CLU_637889_0_0_1"/>
<feature type="domain" description="DUF4214" evidence="2">
    <location>
        <begin position="353"/>
        <end position="416"/>
    </location>
</feature>
<sequence>MVATPDHSDANLSKIVGPNDTIGAGLFRVMGSTGTGNSSFIRRSTGDESIEIGHGIEPLTSEIGQYNYFNAGGRCVTLPGFDDSCEGATDTDVLRKITALLEFKAGSELATEMRKLLDKHSIERANLKKEMEEAIAAKDEALKKELDAERTKMQNQRTKWEEQRGALADGLAAVREEQRRALADGLAAVREEQGRALADGLAAVREEQGRALADGLAAVREEQGRALADGLAAVREEQGRALADGLAAVREEQGRALADGLAAVREEQGRASADGLAAVREEQRTALAEGLAEVVRNLSETPPRGIWVRSGGILDFIRTLYQNILDRDPENSEALESHTLNTYTHGLASTVDNFFMSPEYESRGLSTEATVDKYYLSLLGRQPEAQGKAYWVGEIQRGMTLRTVANGFVGSDEYHGRVRAETAPDPVHWP</sequence>
<keyword evidence="4" id="KW-1185">Reference proteome</keyword>
<reference evidence="4" key="2">
    <citation type="submission" date="2015-01" db="EMBL/GenBank/DDBJ databases">
        <title>Evolutionary Origins and Diversification of the Mycorrhizal Mutualists.</title>
        <authorList>
            <consortium name="DOE Joint Genome Institute"/>
            <consortium name="Mycorrhizal Genomics Consortium"/>
            <person name="Kohler A."/>
            <person name="Kuo A."/>
            <person name="Nagy L.G."/>
            <person name="Floudas D."/>
            <person name="Copeland A."/>
            <person name="Barry K.W."/>
            <person name="Cichocki N."/>
            <person name="Veneault-Fourrey C."/>
            <person name="LaButti K."/>
            <person name="Lindquist E.A."/>
            <person name="Lipzen A."/>
            <person name="Lundell T."/>
            <person name="Morin E."/>
            <person name="Murat C."/>
            <person name="Riley R."/>
            <person name="Ohm R."/>
            <person name="Sun H."/>
            <person name="Tunlid A."/>
            <person name="Henrissat B."/>
            <person name="Grigoriev I.V."/>
            <person name="Hibbett D.S."/>
            <person name="Martin F."/>
        </authorList>
    </citation>
    <scope>NUCLEOTIDE SEQUENCE [LARGE SCALE GENOMIC DNA]</scope>
    <source>
        <strain evidence="4">LaAM-08-1</strain>
    </source>
</reference>
<evidence type="ECO:0000256" key="1">
    <source>
        <dbReference type="SAM" id="Coils"/>
    </source>
</evidence>
<proteinExistence type="predicted"/>
<protein>
    <recommendedName>
        <fullName evidence="2">DUF4214 domain-containing protein</fullName>
    </recommendedName>
</protein>
<dbReference type="OrthoDB" id="2985911at2759"/>
<gene>
    <name evidence="3" type="ORF">K443DRAFT_122535</name>
</gene>
<keyword evidence="1" id="KW-0175">Coiled coil</keyword>
<name>A0A0C9XTS4_9AGAR</name>
<dbReference type="EMBL" id="KN838612">
    <property type="protein sequence ID" value="KIK01112.1"/>
    <property type="molecule type" value="Genomic_DNA"/>
</dbReference>
<dbReference type="AlphaFoldDB" id="A0A0C9XTS4"/>
<dbReference type="Pfam" id="PF13946">
    <property type="entry name" value="DUF4214"/>
    <property type="match status" value="1"/>
</dbReference>
<dbReference type="InterPro" id="IPR038255">
    <property type="entry name" value="PBS_linker_sf"/>
</dbReference>
<organism evidence="3 4">
    <name type="scientific">Laccaria amethystina LaAM-08-1</name>
    <dbReference type="NCBI Taxonomy" id="1095629"/>
    <lineage>
        <taxon>Eukaryota</taxon>
        <taxon>Fungi</taxon>
        <taxon>Dikarya</taxon>
        <taxon>Basidiomycota</taxon>
        <taxon>Agaricomycotina</taxon>
        <taxon>Agaricomycetes</taxon>
        <taxon>Agaricomycetidae</taxon>
        <taxon>Agaricales</taxon>
        <taxon>Agaricineae</taxon>
        <taxon>Hydnangiaceae</taxon>
        <taxon>Laccaria</taxon>
    </lineage>
</organism>
<evidence type="ECO:0000313" key="4">
    <source>
        <dbReference type="Proteomes" id="UP000054477"/>
    </source>
</evidence>
<evidence type="ECO:0000259" key="2">
    <source>
        <dbReference type="Pfam" id="PF13946"/>
    </source>
</evidence>
<dbReference type="Proteomes" id="UP000054477">
    <property type="component" value="Unassembled WGS sequence"/>
</dbReference>
<reference evidence="3 4" key="1">
    <citation type="submission" date="2014-04" db="EMBL/GenBank/DDBJ databases">
        <authorList>
            <consortium name="DOE Joint Genome Institute"/>
            <person name="Kuo A."/>
            <person name="Kohler A."/>
            <person name="Nagy L.G."/>
            <person name="Floudas D."/>
            <person name="Copeland A."/>
            <person name="Barry K.W."/>
            <person name="Cichocki N."/>
            <person name="Veneault-Fourrey C."/>
            <person name="LaButti K."/>
            <person name="Lindquist E.A."/>
            <person name="Lipzen A."/>
            <person name="Lundell T."/>
            <person name="Morin E."/>
            <person name="Murat C."/>
            <person name="Sun H."/>
            <person name="Tunlid A."/>
            <person name="Henrissat B."/>
            <person name="Grigoriev I.V."/>
            <person name="Hibbett D.S."/>
            <person name="Martin F."/>
            <person name="Nordberg H.P."/>
            <person name="Cantor M.N."/>
            <person name="Hua S.X."/>
        </authorList>
    </citation>
    <scope>NUCLEOTIDE SEQUENCE [LARGE SCALE GENOMIC DNA]</scope>
    <source>
        <strain evidence="3 4">LaAM-08-1</strain>
    </source>
</reference>
<dbReference type="InterPro" id="IPR025282">
    <property type="entry name" value="DUF4214"/>
</dbReference>
<feature type="coiled-coil region" evidence="1">
    <location>
        <begin position="110"/>
        <end position="163"/>
    </location>
</feature>
<dbReference type="STRING" id="1095629.A0A0C9XTS4"/>
<accession>A0A0C9XTS4</accession>
<dbReference type="Gene3D" id="1.10.3130.20">
    <property type="entry name" value="Phycobilisome linker domain"/>
    <property type="match status" value="1"/>
</dbReference>